<name>A0A183U1B4_TOXCA</name>
<dbReference type="AlphaFoldDB" id="A0A183U1B4"/>
<proteinExistence type="predicted"/>
<dbReference type="Proteomes" id="UP000050794">
    <property type="component" value="Unassembled WGS sequence"/>
</dbReference>
<evidence type="ECO:0000313" key="1">
    <source>
        <dbReference type="EMBL" id="VDM27810.1"/>
    </source>
</evidence>
<accession>A0A183U1B4</accession>
<evidence type="ECO:0000313" key="3">
    <source>
        <dbReference type="WBParaSite" id="TCNE_0000228401-mRNA-1"/>
    </source>
</evidence>
<dbReference type="WBParaSite" id="TCNE_0000228401-mRNA-1">
    <property type="protein sequence ID" value="TCNE_0000228401-mRNA-1"/>
    <property type="gene ID" value="TCNE_0000228401"/>
</dbReference>
<protein>
    <submittedName>
        <fullName evidence="3">DUF3606 domain-containing protein</fullName>
    </submittedName>
</protein>
<organism evidence="2 3">
    <name type="scientific">Toxocara canis</name>
    <name type="common">Canine roundworm</name>
    <dbReference type="NCBI Taxonomy" id="6265"/>
    <lineage>
        <taxon>Eukaryota</taxon>
        <taxon>Metazoa</taxon>
        <taxon>Ecdysozoa</taxon>
        <taxon>Nematoda</taxon>
        <taxon>Chromadorea</taxon>
        <taxon>Rhabditida</taxon>
        <taxon>Spirurina</taxon>
        <taxon>Ascaridomorpha</taxon>
        <taxon>Ascaridoidea</taxon>
        <taxon>Toxocaridae</taxon>
        <taxon>Toxocara</taxon>
    </lineage>
</organism>
<gene>
    <name evidence="1" type="ORF">TCNE_LOCUS2284</name>
</gene>
<sequence>MECNSTIIDQVDFSQWIDQEPRLKLPITKATLEKAIRLGAEHAKRLNDAEAARISRQGCIPCCLFFTTSFRKL</sequence>
<reference evidence="3" key="1">
    <citation type="submission" date="2016-06" db="UniProtKB">
        <authorList>
            <consortium name="WormBaseParasite"/>
        </authorList>
    </citation>
    <scope>IDENTIFICATION</scope>
</reference>
<evidence type="ECO:0000313" key="2">
    <source>
        <dbReference type="Proteomes" id="UP000050794"/>
    </source>
</evidence>
<dbReference type="EMBL" id="UYWY01002189">
    <property type="protein sequence ID" value="VDM27810.1"/>
    <property type="molecule type" value="Genomic_DNA"/>
</dbReference>
<keyword evidence="2" id="KW-1185">Reference proteome</keyword>
<reference evidence="1 2" key="2">
    <citation type="submission" date="2018-11" db="EMBL/GenBank/DDBJ databases">
        <authorList>
            <consortium name="Pathogen Informatics"/>
        </authorList>
    </citation>
    <scope>NUCLEOTIDE SEQUENCE [LARGE SCALE GENOMIC DNA]</scope>
</reference>